<dbReference type="RefSeq" id="WP_220782099.1">
    <property type="nucleotide sequence ID" value="NZ_BPEY01000062.1"/>
</dbReference>
<sequence length="125" mass="13994">MQENEQQNQDLYASYNMLARKPLMFGVPLLTLIAIAFGVVVSTGAGMLFLESIPLILITPITLICILFGLRILCENDSRAMDNLAWVVKGFALRLKVKSTVCSISPQLDAPELKKEKIHDFFKHN</sequence>
<keyword evidence="3" id="KW-1185">Reference proteome</keyword>
<proteinExistence type="predicted"/>
<organism evidence="2 3">
    <name type="scientific">Shewanella sairae</name>
    <dbReference type="NCBI Taxonomy" id="190310"/>
    <lineage>
        <taxon>Bacteria</taxon>
        <taxon>Pseudomonadati</taxon>
        <taxon>Pseudomonadota</taxon>
        <taxon>Gammaproteobacteria</taxon>
        <taxon>Alteromonadales</taxon>
        <taxon>Shewanellaceae</taxon>
        <taxon>Shewanella</taxon>
    </lineage>
</organism>
<keyword evidence="1" id="KW-0472">Membrane</keyword>
<comment type="caution">
    <text evidence="2">The sequence shown here is derived from an EMBL/GenBank/DDBJ whole genome shotgun (WGS) entry which is preliminary data.</text>
</comment>
<evidence type="ECO:0008006" key="4">
    <source>
        <dbReference type="Google" id="ProtNLM"/>
    </source>
</evidence>
<dbReference type="EMBL" id="BPEY01000062">
    <property type="protein sequence ID" value="GIU48876.1"/>
    <property type="molecule type" value="Genomic_DNA"/>
</dbReference>
<evidence type="ECO:0000313" key="3">
    <source>
        <dbReference type="Proteomes" id="UP000887104"/>
    </source>
</evidence>
<protein>
    <recommendedName>
        <fullName evidence="4">Conjugal transfer protein TraD</fullName>
    </recommendedName>
</protein>
<accession>A0ABQ4PLI2</accession>
<reference evidence="2" key="1">
    <citation type="submission" date="2021-05" db="EMBL/GenBank/DDBJ databases">
        <title>Molecular characterization for Shewanella algae harboring chromosomal blaOXA-55-like strains isolated from clinical and environment sample.</title>
        <authorList>
            <person name="Ohama Y."/>
            <person name="Aoki K."/>
            <person name="Harada S."/>
            <person name="Moriya K."/>
            <person name="Ishii Y."/>
            <person name="Tateda K."/>
        </authorList>
    </citation>
    <scope>NUCLEOTIDE SEQUENCE</scope>
    <source>
        <strain evidence="2">JCM 11563</strain>
    </source>
</reference>
<feature type="transmembrane region" description="Helical" evidence="1">
    <location>
        <begin position="55"/>
        <end position="74"/>
    </location>
</feature>
<dbReference type="Proteomes" id="UP000887104">
    <property type="component" value="Unassembled WGS sequence"/>
</dbReference>
<name>A0ABQ4PLI2_9GAMM</name>
<keyword evidence="1" id="KW-1133">Transmembrane helix</keyword>
<feature type="transmembrane region" description="Helical" evidence="1">
    <location>
        <begin position="23"/>
        <end position="49"/>
    </location>
</feature>
<gene>
    <name evidence="2" type="ORF">TUM4438_31250</name>
</gene>
<keyword evidence="1" id="KW-0812">Transmembrane</keyword>
<evidence type="ECO:0000256" key="1">
    <source>
        <dbReference type="SAM" id="Phobius"/>
    </source>
</evidence>
<evidence type="ECO:0000313" key="2">
    <source>
        <dbReference type="EMBL" id="GIU48876.1"/>
    </source>
</evidence>